<evidence type="ECO:0000256" key="1">
    <source>
        <dbReference type="ARBA" id="ARBA00000085"/>
    </source>
</evidence>
<dbReference type="SUPFAM" id="SSF51206">
    <property type="entry name" value="cAMP-binding domain-like"/>
    <property type="match status" value="1"/>
</dbReference>
<evidence type="ECO:0000256" key="2">
    <source>
        <dbReference type="ARBA" id="ARBA00012438"/>
    </source>
</evidence>
<dbReference type="Pfam" id="PF00027">
    <property type="entry name" value="cNMP_binding"/>
    <property type="match status" value="1"/>
</dbReference>
<dbReference type="InterPro" id="IPR003594">
    <property type="entry name" value="HATPase_dom"/>
</dbReference>
<comment type="catalytic activity">
    <reaction evidence="1">
        <text>ATP + protein L-histidine = ADP + protein N-phospho-L-histidine.</text>
        <dbReference type="EC" id="2.7.13.3"/>
    </reaction>
</comment>
<gene>
    <name evidence="5" type="ORF">SAMN05421770_101621</name>
</gene>
<evidence type="ECO:0000313" key="6">
    <source>
        <dbReference type="Proteomes" id="UP000198356"/>
    </source>
</evidence>
<keyword evidence="6" id="KW-1185">Reference proteome</keyword>
<reference evidence="5 6" key="1">
    <citation type="submission" date="2017-06" db="EMBL/GenBank/DDBJ databases">
        <authorList>
            <person name="Kim H.J."/>
            <person name="Triplett B.A."/>
        </authorList>
    </citation>
    <scope>NUCLEOTIDE SEQUENCE [LARGE SCALE GENOMIC DNA]</scope>
    <source>
        <strain evidence="5 6">DSM 18704</strain>
    </source>
</reference>
<dbReference type="PROSITE" id="PS50042">
    <property type="entry name" value="CNMP_BINDING_3"/>
    <property type="match status" value="1"/>
</dbReference>
<evidence type="ECO:0000259" key="3">
    <source>
        <dbReference type="PROSITE" id="PS50042"/>
    </source>
</evidence>
<dbReference type="SUPFAM" id="SSF55874">
    <property type="entry name" value="ATPase domain of HSP90 chaperone/DNA topoisomerase II/histidine kinase"/>
    <property type="match status" value="1"/>
</dbReference>
<dbReference type="PANTHER" id="PTHR43065:SF48">
    <property type="entry name" value="HISTIDINE KINASE"/>
    <property type="match status" value="1"/>
</dbReference>
<dbReference type="SMART" id="SM00387">
    <property type="entry name" value="HATPase_c"/>
    <property type="match status" value="1"/>
</dbReference>
<name>A0A239DU18_9BACT</name>
<dbReference type="Proteomes" id="UP000198356">
    <property type="component" value="Unassembled WGS sequence"/>
</dbReference>
<feature type="domain" description="Histidine kinase" evidence="4">
    <location>
        <begin position="256"/>
        <end position="459"/>
    </location>
</feature>
<dbReference type="EC" id="2.7.13.3" evidence="2"/>
<dbReference type="OrthoDB" id="9784397at2"/>
<dbReference type="Pfam" id="PF02518">
    <property type="entry name" value="HATPase_c"/>
    <property type="match status" value="1"/>
</dbReference>
<accession>A0A239DU18</accession>
<dbReference type="EMBL" id="FZOU01000001">
    <property type="protein sequence ID" value="SNS35233.1"/>
    <property type="molecule type" value="Genomic_DNA"/>
</dbReference>
<dbReference type="AlphaFoldDB" id="A0A239DU18"/>
<dbReference type="PANTHER" id="PTHR43065">
    <property type="entry name" value="SENSOR HISTIDINE KINASE"/>
    <property type="match status" value="1"/>
</dbReference>
<dbReference type="GO" id="GO:0004673">
    <property type="term" value="F:protein histidine kinase activity"/>
    <property type="evidence" value="ECO:0007669"/>
    <property type="project" value="UniProtKB-EC"/>
</dbReference>
<evidence type="ECO:0000259" key="4">
    <source>
        <dbReference type="PROSITE" id="PS50109"/>
    </source>
</evidence>
<evidence type="ECO:0000313" key="5">
    <source>
        <dbReference type="EMBL" id="SNS35233.1"/>
    </source>
</evidence>
<dbReference type="PRINTS" id="PR00344">
    <property type="entry name" value="BCTRLSENSOR"/>
</dbReference>
<dbReference type="Gene3D" id="1.10.287.130">
    <property type="match status" value="1"/>
</dbReference>
<dbReference type="InterPro" id="IPR014710">
    <property type="entry name" value="RmlC-like_jellyroll"/>
</dbReference>
<dbReference type="RefSeq" id="WP_089406898.1">
    <property type="nucleotide sequence ID" value="NZ_FZOU01000001.1"/>
</dbReference>
<dbReference type="InterPro" id="IPR000595">
    <property type="entry name" value="cNMP-bd_dom"/>
</dbReference>
<dbReference type="InterPro" id="IPR004358">
    <property type="entry name" value="Sig_transdc_His_kin-like_C"/>
</dbReference>
<dbReference type="InterPro" id="IPR018490">
    <property type="entry name" value="cNMP-bd_dom_sf"/>
</dbReference>
<feature type="domain" description="Cyclic nucleotide-binding" evidence="3">
    <location>
        <begin position="15"/>
        <end position="116"/>
    </location>
</feature>
<dbReference type="Gene3D" id="3.30.565.10">
    <property type="entry name" value="Histidine kinase-like ATPase, C-terminal domain"/>
    <property type="match status" value="1"/>
</dbReference>
<dbReference type="InterPro" id="IPR036890">
    <property type="entry name" value="HATPase_C_sf"/>
</dbReference>
<dbReference type="PROSITE" id="PS50109">
    <property type="entry name" value="HIS_KIN"/>
    <property type="match status" value="1"/>
</dbReference>
<dbReference type="Gene3D" id="2.60.120.10">
    <property type="entry name" value="Jelly Rolls"/>
    <property type="match status" value="1"/>
</dbReference>
<dbReference type="CDD" id="cd00038">
    <property type="entry name" value="CAP_ED"/>
    <property type="match status" value="1"/>
</dbReference>
<dbReference type="InterPro" id="IPR005467">
    <property type="entry name" value="His_kinase_dom"/>
</dbReference>
<organism evidence="5 6">
    <name type="scientific">Granulicella rosea</name>
    <dbReference type="NCBI Taxonomy" id="474952"/>
    <lineage>
        <taxon>Bacteria</taxon>
        <taxon>Pseudomonadati</taxon>
        <taxon>Acidobacteriota</taxon>
        <taxon>Terriglobia</taxon>
        <taxon>Terriglobales</taxon>
        <taxon>Acidobacteriaceae</taxon>
        <taxon>Granulicella</taxon>
    </lineage>
</organism>
<sequence>METQDLFDRLAAHRSLSAAPRAELEWLLAHGEYRRYGEGDLTAAKGSTVGWMHIILSGRLALFVDRGAGPVRMAEWGAGEVTGALPYSRVTTIPGDARAMEPLEVFAIPREHFQALTQACFCVTSSLVHTMLDRTRAFTAGDLQNEKMISLGKLSAGLAHELNNPASAIERSADGLRVRFADFEEATRALAAAALTDRQSAALKAFRTQCVAAARPALEQLDREEAIAAWLAGHGVAADDAAAMAETEVTFASLDRLAEELSGPVLAAALRWAVGAYVLRTLAGGIQESSRRVSRLVNAVKGFTHMDQANIPEWVDLGPALRNTVTVLCSKAQERAVDVTLQLQPGLPRVRAYAGELNQIWGNLLDNALDAVPHGGLVEMLACRQGERVVVRVRDNGHGIPLEIRDKVYDPFFTTRPQGQGVGLGLDIARRLVRHNDGTIEFDSAPGVTEFRVSLPVAEG</sequence>
<protein>
    <recommendedName>
        <fullName evidence="2">histidine kinase</fullName>
        <ecNumber evidence="2">2.7.13.3</ecNumber>
    </recommendedName>
</protein>
<proteinExistence type="predicted"/>